<name>A0A1J7J8L3_9PEZI</name>
<dbReference type="Proteomes" id="UP000182658">
    <property type="component" value="Unassembled WGS sequence"/>
</dbReference>
<dbReference type="GO" id="GO:0046872">
    <property type="term" value="F:metal ion binding"/>
    <property type="evidence" value="ECO:0007669"/>
    <property type="project" value="UniProtKB-UniRule"/>
</dbReference>
<evidence type="ECO:0000259" key="13">
    <source>
        <dbReference type="PROSITE" id="PS50172"/>
    </source>
</evidence>
<dbReference type="PRINTS" id="PR00870">
    <property type="entry name" value="DNAPOLXBETA"/>
</dbReference>
<evidence type="ECO:0000256" key="11">
    <source>
        <dbReference type="RuleBase" id="RU366014"/>
    </source>
</evidence>
<gene>
    <name evidence="14" type="ORF">CONLIGDRAFT_643718</name>
</gene>
<dbReference type="OrthoDB" id="205514at2759"/>
<dbReference type="Pfam" id="PF10391">
    <property type="entry name" value="DNA_pol_lambd_f"/>
    <property type="match status" value="1"/>
</dbReference>
<dbReference type="PANTHER" id="PTHR11276">
    <property type="entry name" value="DNA POLYMERASE TYPE-X FAMILY MEMBER"/>
    <property type="match status" value="1"/>
</dbReference>
<keyword evidence="4 11" id="KW-0548">Nucleotidyltransferase</keyword>
<evidence type="ECO:0000256" key="5">
    <source>
        <dbReference type="ARBA" id="ARBA00022723"/>
    </source>
</evidence>
<dbReference type="GO" id="GO:0003887">
    <property type="term" value="F:DNA-directed DNA polymerase activity"/>
    <property type="evidence" value="ECO:0007669"/>
    <property type="project" value="UniProtKB-UniRule"/>
</dbReference>
<dbReference type="InParanoid" id="A0A1J7J8L3"/>
<dbReference type="InterPro" id="IPR002054">
    <property type="entry name" value="DNA-dir_DNA_pol_X"/>
</dbReference>
<dbReference type="EMBL" id="KV875097">
    <property type="protein sequence ID" value="OIW29633.1"/>
    <property type="molecule type" value="Genomic_DNA"/>
</dbReference>
<comment type="subcellular location">
    <subcellularLocation>
        <location evidence="1 11">Nucleus</location>
    </subcellularLocation>
</comment>
<evidence type="ECO:0000256" key="9">
    <source>
        <dbReference type="ARBA" id="ARBA00023242"/>
    </source>
</evidence>
<dbReference type="Gene3D" id="1.10.150.110">
    <property type="entry name" value="DNA polymerase beta, N-terminal domain-like"/>
    <property type="match status" value="1"/>
</dbReference>
<dbReference type="FunFam" id="1.10.150.110:FF:000005">
    <property type="entry name" value="DNA polymerase POL4"/>
    <property type="match status" value="1"/>
</dbReference>
<dbReference type="InterPro" id="IPR043519">
    <property type="entry name" value="NT_sf"/>
</dbReference>
<evidence type="ECO:0000256" key="6">
    <source>
        <dbReference type="ARBA" id="ARBA00022763"/>
    </source>
</evidence>
<dbReference type="InterPro" id="IPR027421">
    <property type="entry name" value="DNA_pol_lamdba_lyase_dom_sf"/>
</dbReference>
<feature type="compositionally biased region" description="Basic and acidic residues" evidence="12">
    <location>
        <begin position="91"/>
        <end position="101"/>
    </location>
</feature>
<evidence type="ECO:0000256" key="12">
    <source>
        <dbReference type="SAM" id="MobiDB-lite"/>
    </source>
</evidence>
<evidence type="ECO:0000256" key="10">
    <source>
        <dbReference type="ARBA" id="ARBA00049244"/>
    </source>
</evidence>
<dbReference type="InterPro" id="IPR018944">
    <property type="entry name" value="DNA_pol_lambd_fingers_domain"/>
</dbReference>
<dbReference type="InterPro" id="IPR028207">
    <property type="entry name" value="DNA_pol_B_palm_palm"/>
</dbReference>
<dbReference type="FunFam" id="1.10.150.20:FF:000010">
    <property type="entry name" value="DNA polymerase lambda"/>
    <property type="match status" value="1"/>
</dbReference>
<accession>A0A1J7J8L3</accession>
<dbReference type="InterPro" id="IPR010996">
    <property type="entry name" value="HHH_MUS81"/>
</dbReference>
<dbReference type="GO" id="GO:0006303">
    <property type="term" value="P:double-strand break repair via nonhomologous end joining"/>
    <property type="evidence" value="ECO:0007669"/>
    <property type="project" value="TreeGrafter"/>
</dbReference>
<dbReference type="InterPro" id="IPR029398">
    <property type="entry name" value="PolB_thumb"/>
</dbReference>
<dbReference type="SUPFAM" id="SSF47802">
    <property type="entry name" value="DNA polymerase beta, N-terminal domain-like"/>
    <property type="match status" value="1"/>
</dbReference>
<evidence type="ECO:0000256" key="1">
    <source>
        <dbReference type="ARBA" id="ARBA00004123"/>
    </source>
</evidence>
<keyword evidence="15" id="KW-1185">Reference proteome</keyword>
<evidence type="ECO:0000313" key="15">
    <source>
        <dbReference type="Proteomes" id="UP000182658"/>
    </source>
</evidence>
<dbReference type="STRING" id="1408157.A0A1J7J8L3"/>
<dbReference type="Gene3D" id="3.30.210.10">
    <property type="entry name" value="DNA polymerase, thumb domain"/>
    <property type="match status" value="1"/>
</dbReference>
<dbReference type="InterPro" id="IPR022312">
    <property type="entry name" value="DNA_pol_X"/>
</dbReference>
<dbReference type="PRINTS" id="PR00869">
    <property type="entry name" value="DNAPOLX"/>
</dbReference>
<evidence type="ECO:0000256" key="3">
    <source>
        <dbReference type="ARBA" id="ARBA00022679"/>
    </source>
</evidence>
<dbReference type="InterPro" id="IPR001357">
    <property type="entry name" value="BRCT_dom"/>
</dbReference>
<protein>
    <recommendedName>
        <fullName evidence="11">DNA polymerase</fullName>
        <ecNumber evidence="11">2.7.7.7</ecNumber>
    </recommendedName>
</protein>
<dbReference type="CDD" id="cd00141">
    <property type="entry name" value="NT_POLXc"/>
    <property type="match status" value="1"/>
</dbReference>
<organism evidence="14 15">
    <name type="scientific">Coniochaeta ligniaria NRRL 30616</name>
    <dbReference type="NCBI Taxonomy" id="1408157"/>
    <lineage>
        <taxon>Eukaryota</taxon>
        <taxon>Fungi</taxon>
        <taxon>Dikarya</taxon>
        <taxon>Ascomycota</taxon>
        <taxon>Pezizomycotina</taxon>
        <taxon>Sordariomycetes</taxon>
        <taxon>Sordariomycetidae</taxon>
        <taxon>Coniochaetales</taxon>
        <taxon>Coniochaetaceae</taxon>
        <taxon>Coniochaeta</taxon>
    </lineage>
</organism>
<feature type="domain" description="BRCT" evidence="13">
    <location>
        <begin position="114"/>
        <end position="139"/>
    </location>
</feature>
<reference evidence="14 15" key="1">
    <citation type="submission" date="2016-10" db="EMBL/GenBank/DDBJ databases">
        <title>Draft genome sequence of Coniochaeta ligniaria NRRL30616, a lignocellulolytic fungus for bioabatement of inhibitors in plant biomass hydrolysates.</title>
        <authorList>
            <consortium name="DOE Joint Genome Institute"/>
            <person name="Jimenez D.J."/>
            <person name="Hector R.E."/>
            <person name="Riley R."/>
            <person name="Sun H."/>
            <person name="Grigoriev I.V."/>
            <person name="Van Elsas J.D."/>
            <person name="Nichols N.N."/>
        </authorList>
    </citation>
    <scope>NUCLEOTIDE SEQUENCE [LARGE SCALE GENOMIC DNA]</scope>
    <source>
        <strain evidence="14 15">NRRL 30616</strain>
    </source>
</reference>
<dbReference type="Pfam" id="PF14791">
    <property type="entry name" value="DNA_pol_B_thumb"/>
    <property type="match status" value="1"/>
</dbReference>
<dbReference type="SUPFAM" id="SSF81301">
    <property type="entry name" value="Nucleotidyltransferase"/>
    <property type="match status" value="1"/>
</dbReference>
<dbReference type="Pfam" id="PF14716">
    <property type="entry name" value="HHH_8"/>
    <property type="match status" value="1"/>
</dbReference>
<proteinExistence type="inferred from homology"/>
<dbReference type="Pfam" id="PF14792">
    <property type="entry name" value="DNA_pol_B_palm"/>
    <property type="match status" value="1"/>
</dbReference>
<keyword evidence="9 11" id="KW-0539">Nucleus</keyword>
<keyword evidence="8 11" id="KW-0234">DNA repair</keyword>
<evidence type="ECO:0000256" key="2">
    <source>
        <dbReference type="ARBA" id="ARBA00008323"/>
    </source>
</evidence>
<dbReference type="PANTHER" id="PTHR11276:SF29">
    <property type="entry name" value="DNA POLYMERASE TYPE-X FAMILY PROTEIN POL4"/>
    <property type="match status" value="1"/>
</dbReference>
<dbReference type="AlphaFoldDB" id="A0A1J7J8L3"/>
<evidence type="ECO:0000313" key="14">
    <source>
        <dbReference type="EMBL" id="OIW29633.1"/>
    </source>
</evidence>
<sequence>MPLKLPVVYLLPKNLTADELHDLEAKIPTLTYDINEADVVVGKLSQKARALFELRSRKLMTEEVSPRDLTPSPEKAWRAAVVIDTDSDTASEGHHDDDAPPRSRTASPGPPEVVRVVKLAWLTESLSKGHLEPLDDYLLYAGRKTSTSTLKRKRTPLAPAPATPKPEDILLRAKLDAASVPEPRQYGNASQGSSWRRNREYRDHAVKPPPLLVQSTTEHDIDLNLPPIPDYLHTTYSCQRATPMHPPNETFIKQLTAIRTTRTLLGDKIGVRAYSSSIATLSAYPYTLSSAQEVARLPGCGMKIALLYQEWKETGRLREVADAESDPELSVLRLFYEIWGVAETTARQFYNKGWRDLDDIVEYGWNTLTRVQQIGVKYYDEFLLRIPRDEVARIADVVLRHANEIHGGFELVVVGGYRRGKTENGDVDMVLSHPDEKVTAGFVERIVVALEASEYITHTLTLSTKNSERGQEPVAWKGNERKGGTGFDTLDKALVVWQDPGWTPSGEVKKNPNPHRRVDIIISPWRTAGCAVLGWTSGTTFQRDLRRYCKKEKGLKFDSSGIRSRVDGAWVDLESRDGKPAPDMLTAEKRVFEGLGLEWREPEERCTG</sequence>
<evidence type="ECO:0000256" key="8">
    <source>
        <dbReference type="ARBA" id="ARBA00023204"/>
    </source>
</evidence>
<dbReference type="EC" id="2.7.7.7" evidence="11"/>
<dbReference type="GO" id="GO:0003677">
    <property type="term" value="F:DNA binding"/>
    <property type="evidence" value="ECO:0007669"/>
    <property type="project" value="UniProtKB-UniRule"/>
</dbReference>
<evidence type="ECO:0000256" key="4">
    <source>
        <dbReference type="ARBA" id="ARBA00022695"/>
    </source>
</evidence>
<comment type="similarity">
    <text evidence="2 11">Belongs to the DNA polymerase type-X family.</text>
</comment>
<dbReference type="SMART" id="SM00483">
    <property type="entry name" value="POLXc"/>
    <property type="match status" value="1"/>
</dbReference>
<keyword evidence="6 11" id="KW-0227">DNA damage</keyword>
<keyword evidence="3 11" id="KW-0808">Transferase</keyword>
<dbReference type="Gene3D" id="3.30.460.10">
    <property type="entry name" value="Beta Polymerase, domain 2"/>
    <property type="match status" value="1"/>
</dbReference>
<comment type="function">
    <text evidence="11">DNA polymerase that functions in several pathways of DNA repair. Involved in base excision repair (BER) responsible for repair of lesions that give rise to abasic (AP) sites in DNA. Also contributes to DNA double-strand break repair by non-homologous end joining and homologous recombination. Has both template-dependent and template-independent (terminal transferase) DNA polymerase activities. Has also a 5'-deoxyribose-5-phosphate lyase (dRP lyase) activity.</text>
</comment>
<dbReference type="InterPro" id="IPR002008">
    <property type="entry name" value="DNA_pol_X_beta-like"/>
</dbReference>
<comment type="catalytic activity">
    <reaction evidence="10 11">
        <text>DNA(n) + a 2'-deoxyribonucleoside 5'-triphosphate = DNA(n+1) + diphosphate</text>
        <dbReference type="Rhea" id="RHEA:22508"/>
        <dbReference type="Rhea" id="RHEA-COMP:17339"/>
        <dbReference type="Rhea" id="RHEA-COMP:17340"/>
        <dbReference type="ChEBI" id="CHEBI:33019"/>
        <dbReference type="ChEBI" id="CHEBI:61560"/>
        <dbReference type="ChEBI" id="CHEBI:173112"/>
        <dbReference type="EC" id="2.7.7.7"/>
    </reaction>
</comment>
<evidence type="ECO:0000256" key="7">
    <source>
        <dbReference type="ARBA" id="ARBA00022932"/>
    </source>
</evidence>
<feature type="region of interest" description="Disordered" evidence="12">
    <location>
        <begin position="87"/>
        <end position="110"/>
    </location>
</feature>
<keyword evidence="7 11" id="KW-0239">DNA-directed DNA polymerase</keyword>
<dbReference type="PROSITE" id="PS50172">
    <property type="entry name" value="BRCT"/>
    <property type="match status" value="1"/>
</dbReference>
<dbReference type="GO" id="GO:0005634">
    <property type="term" value="C:nucleus"/>
    <property type="evidence" value="ECO:0007669"/>
    <property type="project" value="UniProtKB-SubCell"/>
</dbReference>
<dbReference type="Gene3D" id="1.10.150.20">
    <property type="entry name" value="5' to 3' exonuclease, C-terminal subdomain"/>
    <property type="match status" value="1"/>
</dbReference>
<dbReference type="SUPFAM" id="SSF81585">
    <property type="entry name" value="PsbU/PolX domain-like"/>
    <property type="match status" value="1"/>
</dbReference>
<dbReference type="FunCoup" id="A0A1J7J8L3">
    <property type="interactions" value="259"/>
</dbReference>
<keyword evidence="5" id="KW-0479">Metal-binding</keyword>
<dbReference type="FunFam" id="3.30.210.10:FF:000005">
    <property type="entry name" value="DNA polymerase IV"/>
    <property type="match status" value="1"/>
</dbReference>
<dbReference type="InterPro" id="IPR037160">
    <property type="entry name" value="DNA_Pol_thumb_sf"/>
</dbReference>